<evidence type="ECO:0000256" key="5">
    <source>
        <dbReference type="ARBA" id="ARBA00022801"/>
    </source>
</evidence>
<keyword evidence="6" id="KW-1015">Disulfide bond</keyword>
<dbReference type="PANTHER" id="PTHR10061:SF0">
    <property type="entry name" value="S-FORMYLGLUTATHIONE HYDROLASE"/>
    <property type="match status" value="1"/>
</dbReference>
<dbReference type="EC" id="3.1.2.12" evidence="2"/>
<keyword evidence="11" id="KW-1185">Reference proteome</keyword>
<dbReference type="InterPro" id="IPR036772">
    <property type="entry name" value="SRCR-like_dom_sf"/>
</dbReference>
<evidence type="ECO:0000256" key="7">
    <source>
        <dbReference type="SAM" id="Coils"/>
    </source>
</evidence>
<evidence type="ECO:0000256" key="6">
    <source>
        <dbReference type="ARBA" id="ARBA00023157"/>
    </source>
</evidence>
<evidence type="ECO:0000256" key="2">
    <source>
        <dbReference type="ARBA" id="ARBA00012479"/>
    </source>
</evidence>
<dbReference type="InterPro" id="IPR029058">
    <property type="entry name" value="AB_hydrolase_fold"/>
</dbReference>
<dbReference type="InterPro" id="IPR014186">
    <property type="entry name" value="S-formylglutathione_hydrol"/>
</dbReference>
<protein>
    <recommendedName>
        <fullName evidence="3">S-formylglutathione hydrolase</fullName>
        <ecNumber evidence="2">3.1.2.12</ecNumber>
    </recommendedName>
</protein>
<evidence type="ECO:0000256" key="8">
    <source>
        <dbReference type="SAM" id="MobiDB-lite"/>
    </source>
</evidence>
<evidence type="ECO:0000259" key="9">
    <source>
        <dbReference type="PROSITE" id="PS50287"/>
    </source>
</evidence>
<dbReference type="InterPro" id="IPR000801">
    <property type="entry name" value="Esterase-like"/>
</dbReference>
<name>A0A1Q9D0J2_SYMMI</name>
<evidence type="ECO:0000313" key="10">
    <source>
        <dbReference type="EMBL" id="OLP88693.1"/>
    </source>
</evidence>
<dbReference type="SMART" id="SM00202">
    <property type="entry name" value="SR"/>
    <property type="match status" value="1"/>
</dbReference>
<dbReference type="EMBL" id="LSRX01000800">
    <property type="protein sequence ID" value="OLP88693.1"/>
    <property type="molecule type" value="Genomic_DNA"/>
</dbReference>
<gene>
    <name evidence="10" type="ORF">AK812_SmicGene29951</name>
</gene>
<dbReference type="SUPFAM" id="SSF53474">
    <property type="entry name" value="alpha/beta-Hydrolases"/>
    <property type="match status" value="1"/>
</dbReference>
<dbReference type="Pfam" id="PF00756">
    <property type="entry name" value="Esterase"/>
    <property type="match status" value="1"/>
</dbReference>
<organism evidence="10 11">
    <name type="scientific">Symbiodinium microadriaticum</name>
    <name type="common">Dinoflagellate</name>
    <name type="synonym">Zooxanthella microadriatica</name>
    <dbReference type="NCBI Taxonomy" id="2951"/>
    <lineage>
        <taxon>Eukaryota</taxon>
        <taxon>Sar</taxon>
        <taxon>Alveolata</taxon>
        <taxon>Dinophyceae</taxon>
        <taxon>Suessiales</taxon>
        <taxon>Symbiodiniaceae</taxon>
        <taxon>Symbiodinium</taxon>
    </lineage>
</organism>
<evidence type="ECO:0000256" key="4">
    <source>
        <dbReference type="ARBA" id="ARBA00022487"/>
    </source>
</evidence>
<comment type="similarity">
    <text evidence="1">Belongs to the esterase D family.</text>
</comment>
<dbReference type="OrthoDB" id="432886at2759"/>
<dbReference type="GO" id="GO:0016020">
    <property type="term" value="C:membrane"/>
    <property type="evidence" value="ECO:0007669"/>
    <property type="project" value="InterPro"/>
</dbReference>
<feature type="region of interest" description="Disordered" evidence="8">
    <location>
        <begin position="369"/>
        <end position="398"/>
    </location>
</feature>
<feature type="domain" description="SRCR" evidence="9">
    <location>
        <begin position="1499"/>
        <end position="1538"/>
    </location>
</feature>
<accession>A0A1Q9D0J2</accession>
<dbReference type="GO" id="GO:0018738">
    <property type="term" value="F:S-formylglutathione hydrolase activity"/>
    <property type="evidence" value="ECO:0007669"/>
    <property type="project" value="UniProtKB-EC"/>
</dbReference>
<feature type="coiled-coil region" evidence="7">
    <location>
        <begin position="1350"/>
        <end position="1387"/>
    </location>
</feature>
<keyword evidence="4" id="KW-0719">Serine esterase</keyword>
<reference evidence="10 11" key="1">
    <citation type="submission" date="2016-02" db="EMBL/GenBank/DDBJ databases">
        <title>Genome analysis of coral dinoflagellate symbionts highlights evolutionary adaptations to a symbiotic lifestyle.</title>
        <authorList>
            <person name="Aranda M."/>
            <person name="Li Y."/>
            <person name="Liew Y.J."/>
            <person name="Baumgarten S."/>
            <person name="Simakov O."/>
            <person name="Wilson M."/>
            <person name="Piel J."/>
            <person name="Ashoor H."/>
            <person name="Bougouffa S."/>
            <person name="Bajic V.B."/>
            <person name="Ryu T."/>
            <person name="Ravasi T."/>
            <person name="Bayer T."/>
            <person name="Micklem G."/>
            <person name="Kim H."/>
            <person name="Bhak J."/>
            <person name="Lajeunesse T.C."/>
            <person name="Voolstra C.R."/>
        </authorList>
    </citation>
    <scope>NUCLEOTIDE SEQUENCE [LARGE SCALE GENOMIC DNA]</scope>
    <source>
        <strain evidence="10 11">CCMP2467</strain>
    </source>
</reference>
<dbReference type="InterPro" id="IPR001190">
    <property type="entry name" value="SRCR"/>
</dbReference>
<evidence type="ECO:0000313" key="11">
    <source>
        <dbReference type="Proteomes" id="UP000186817"/>
    </source>
</evidence>
<dbReference type="GO" id="GO:0005829">
    <property type="term" value="C:cytosol"/>
    <property type="evidence" value="ECO:0007669"/>
    <property type="project" value="TreeGrafter"/>
</dbReference>
<keyword evidence="5 10" id="KW-0378">Hydrolase</keyword>
<dbReference type="PROSITE" id="PS50287">
    <property type="entry name" value="SRCR_2"/>
    <property type="match status" value="2"/>
</dbReference>
<evidence type="ECO:0000256" key="3">
    <source>
        <dbReference type="ARBA" id="ARBA00016774"/>
    </source>
</evidence>
<sequence length="2208" mass="242001">MDWPSFIKSVEEESPGDVVVEAAVQWFTEKLKASKPSLAEGFTEASVESLLPSDIVVQACCRRVMRAVESVSKAKRLQVAQLPAAVPSAVANASAGGLANLLAPAKTADVANLLDNASLKGVSFSLQAEQGLWSAMQAHSDEARVANKTPFLFVDLTAAHCLPMWLTPDQIGGKFHLRDDQEWALQGGQSITNLQELGRALKSATASTRFFRSVAQWNGAFMRYAIVAVAAKQLTWPDVLSHSDIVMQLAEQERLKGRPPYLAFVYEEIVRKSFARRAEKRDPDLKISQEIQRVDKDILDIARHRLADVLKDAGMEGASEPGTLNAKVSMTAEALINKQTAVSEAARKQAEMVSKQLVETQQLILEKGRAAAADGKGDGRKGTPTSLTPSKRDTGVHPDFAGMPTLFDELPDAGATDPIFLECFAGDAVFTMSVMLHGLPCAKPVDVRYGPQCDVTIDGDRWVTAAKSGSIKHGHFGTPCQSMTFARDPQLRDAKHPWGLPDLMPHQEELVRLGNALAVFTANMCLCLWSAGSTFSIENPSHSWLWVLQPMRIIQALPGVQLLQVRFADFLVPFAKPTVFLHNVALWHKLRQSVFPWPGKLTVLRGSELPAEVREAQAFTDVVPSMSPFLVRHPSLEPSVFSEPLEEALKFEIRVRINPAVAGSTGGWRTRIVDHYTERVPVAPEHLEFMTDTPQCVTWSDAAGATRWVAAIVSVHGQYFWTRLKTPEAIWEQLLDRGDFQIGFLELLGLLLAWGTFGHLLARTCWVAFVDNDGVLHAVMKGGGGGPESFACIGHLWLDLAAAQVDLHVGRVESAANPADGPTRDSLEVLQRMKATWMQNAVYQFRIAALSVCHVLMAADQQLQQPAMISSGPLPNTPDASKHAWKSSRWKATVWVQEVLEAFVLGQGQEMTRLFKQAERMQLDRDDVAVTGVRVVLDAPEIWKALPEGLQKRRDELSASWRKLRNGDSRARHPLGGCRPSEFKDKVYDMARWLVQVDGTATLAVWHQRAAMQLVGRGFHHPSHLDGLSAATAMKFGQCEKGRTLLKQAVATATSQACRKRARLAQTWAIERKQLRSAEAMAEECILNSEQAAGYSIGSGNDQSGPRVAIARAANQPDALQSLQRRAEELKQSSRKDKKSLASGLRAWHAFAVSVLGYSAEESLPPASSQHVLMFLALFQNAGTAANYVGCIAWACKYWGLGLQWQDDEVKLAMQGLKKQQQQRTCGILSSPLLLDQTTVSRLVAFCTELEQFMEAADLFVLAWQFLLRVQSEGARLGCAAGTSRCLNDFLAIKAMELKIYNFSLSGELLQKLATIAGTSVLLEVTAQVLADTLPEMSRFMLDSFTQLVLETQEELLRAIREQRQQLDLKDEQLEEQKRRLERFQVELARCLDPDEAQITEQAAELDDSNAKAGGGVHQARGMEGQISVLTNRLKEETDSNSKLVAELCALRRQLEAEYAVRGEQKSWQECFEQEQKKSEILQQKLEAQVKEEMPGGMPVAMQSLSCKGNEQDLAECSWMIPERDCLEHTRDSVIHCHSSSATWPASDAVRLVDEAGHLSQDGFGRLEVLLPDGWSPVCQAGFGIGSASVACKSLGFAAVDVGPLPPCKGSRDLCGSRLPQLQLLCDGSAAAKQLGAETSKKQLQEQVLQLQELSKAGEQALAWKAKAEKLAGELQAEAPGSGGGAFGLQAAQQHRDAFQEAIDEAARTAANLGVMEQRARTAEQEVAYLTTKVQAAEKKASEAHATVPMLEARLAEQDKNWQKVFSSYPLVGQLLPAAWVADVGEILWSKPEATIAAGAVPSAEAPALQESCNFHIQLSEVRENDASKSATGPKELTLAFSQVQLTPRSQKCGGKCQSSAGASRLSLCPWAPPLAVLASSARRFGNRRSTISRFAGKKGQKVQSLQVQQRWRCFEGTLFHCSYRSQALGGLRSSFSVYVPDAPRMQMVLPYPDDCEDFPVVLYLSDMGCSHLEVVKESTALEHSAACGLIFLAADTSPRGEGVPDEPRVDVGIGASFYVNATEKPWAEHYRMQDYLEELLDLVHKNFPTCGPEEVSLMGHSMGGLGALATAIRRPKSFRSVSVLAPIAHPTAIPEVSEKVVPDVCGALSAYLGSEEAWRKYDPTCMIEDCSTKHASQLPPILLDVGSETLQSPLGEVYRPLEFVSACSMRGVPVELRVRAGFDHSYFFVTSVMEEHLDFHSKHLDAA</sequence>
<feature type="domain" description="SRCR" evidence="9">
    <location>
        <begin position="1550"/>
        <end position="1597"/>
    </location>
</feature>
<dbReference type="SUPFAM" id="SSF56487">
    <property type="entry name" value="SRCR-like"/>
    <property type="match status" value="1"/>
</dbReference>
<dbReference type="GO" id="GO:0052689">
    <property type="term" value="F:carboxylic ester hydrolase activity"/>
    <property type="evidence" value="ECO:0007669"/>
    <property type="project" value="UniProtKB-KW"/>
</dbReference>
<evidence type="ECO:0000256" key="1">
    <source>
        <dbReference type="ARBA" id="ARBA00005622"/>
    </source>
</evidence>
<feature type="coiled-coil region" evidence="7">
    <location>
        <begin position="1689"/>
        <end position="1740"/>
    </location>
</feature>
<dbReference type="Gene3D" id="3.10.250.10">
    <property type="entry name" value="SRCR-like domain"/>
    <property type="match status" value="1"/>
</dbReference>
<dbReference type="Proteomes" id="UP000186817">
    <property type="component" value="Unassembled WGS sequence"/>
</dbReference>
<proteinExistence type="inferred from homology"/>
<dbReference type="PANTHER" id="PTHR10061">
    <property type="entry name" value="S-FORMYLGLUTATHIONE HYDROLASE"/>
    <property type="match status" value="1"/>
</dbReference>
<dbReference type="GO" id="GO:0046294">
    <property type="term" value="P:formaldehyde catabolic process"/>
    <property type="evidence" value="ECO:0007669"/>
    <property type="project" value="InterPro"/>
</dbReference>
<comment type="caution">
    <text evidence="10">The sequence shown here is derived from an EMBL/GenBank/DDBJ whole genome shotgun (WGS) entry which is preliminary data.</text>
</comment>
<keyword evidence="7" id="KW-0175">Coiled coil</keyword>
<dbReference type="Gene3D" id="3.40.50.1820">
    <property type="entry name" value="alpha/beta hydrolase"/>
    <property type="match status" value="1"/>
</dbReference>